<evidence type="ECO:0000256" key="5">
    <source>
        <dbReference type="ARBA" id="ARBA00022917"/>
    </source>
</evidence>
<keyword evidence="3 8" id="KW-0853">WD repeat</keyword>
<dbReference type="GO" id="GO:0016282">
    <property type="term" value="C:eukaryotic 43S preinitiation complex"/>
    <property type="evidence" value="ECO:0007669"/>
    <property type="project" value="UniProtKB-UniRule"/>
</dbReference>
<evidence type="ECO:0000256" key="3">
    <source>
        <dbReference type="ARBA" id="ARBA00022574"/>
    </source>
</evidence>
<dbReference type="PANTHER" id="PTHR19877:SF1">
    <property type="entry name" value="EUKARYOTIC TRANSLATION INITIATION FACTOR 3 SUBUNIT I"/>
    <property type="match status" value="1"/>
</dbReference>
<comment type="similarity">
    <text evidence="7">Belongs to the eIF-3 subunit I family.</text>
</comment>
<keyword evidence="5 7" id="KW-0648">Protein biosynthesis</keyword>
<dbReference type="HAMAP" id="MF_03008">
    <property type="entry name" value="eIF3i"/>
    <property type="match status" value="1"/>
</dbReference>
<comment type="subunit">
    <text evidence="7">Component of the eukaryotic translation initiation factor 3 (eIF-3) complex.</text>
</comment>
<dbReference type="InterPro" id="IPR001680">
    <property type="entry name" value="WD40_rpt"/>
</dbReference>
<dbReference type="InterPro" id="IPR015943">
    <property type="entry name" value="WD40/YVTN_repeat-like_dom_sf"/>
</dbReference>
<keyword evidence="1 7" id="KW-0963">Cytoplasm</keyword>
<sequence length="418" mass="46312">MIPLTSVRRAAKCEHMRLHAASRSCDSALRWAAKTTLAARAQYTDPSKTHDSHYPPPISLRSCTSPQHSNMRPLLLSGHERALNQIKFNREGDLLFSCSKDQVVNVWYSHNGERLGTYEGNNGSVWSIDPDYSSSLLVTGSAANQMKLYEVSTGKCLYTWEFDTAVKCVAFSEDGTQVLAITEQRMGFRATLKVFRINRDAETWTQQSSEPIRNITFSGPKATVAAWAPADQYIITGHENGKVAAYYHDEKEPESGMDAELEENSVNAHPDAQVTDLQLSADGTYLITSSKDKTAKLIDTKSLAILKTYTTSTPLNSAAIHPTRPYVIIGGGQDAMNVTTTSARQGRFEARFWHKVFEEECSTIAQHFGPIHSIIIHPSGKCFASGGEDGYVRVNWFDQAFFTVKPYGPALDLSPEDN</sequence>
<name>A0A0P1BLI3_9BASI</name>
<evidence type="ECO:0000256" key="9">
    <source>
        <dbReference type="SAM" id="MobiDB-lite"/>
    </source>
</evidence>
<keyword evidence="11" id="KW-1185">Reference proteome</keyword>
<feature type="repeat" description="WD" evidence="8">
    <location>
        <begin position="76"/>
        <end position="117"/>
    </location>
</feature>
<accession>A0A0P1BLI3</accession>
<protein>
    <recommendedName>
        <fullName evidence="7">Eukaryotic translation initiation factor 3 subunit I</fullName>
        <shortName evidence="7">eIF3i</shortName>
    </recommendedName>
    <alternativeName>
        <fullName evidence="7">Eukaryotic translation initiation factor 3 39 kDa subunit homolog</fullName>
        <shortName evidence="7">eIF-3 39 kDa subunit homolog</shortName>
    </alternativeName>
</protein>
<dbReference type="PANTHER" id="PTHR19877">
    <property type="entry name" value="EUKARYOTIC TRANSLATION INITIATION FACTOR 3 SUBUNIT I"/>
    <property type="match status" value="1"/>
</dbReference>
<dbReference type="PROSITE" id="PS50294">
    <property type="entry name" value="WD_REPEATS_REGION"/>
    <property type="match status" value="1"/>
</dbReference>
<evidence type="ECO:0000313" key="11">
    <source>
        <dbReference type="Proteomes" id="UP000054845"/>
    </source>
</evidence>
<keyword evidence="4" id="KW-0677">Repeat</keyword>
<dbReference type="GO" id="GO:0001732">
    <property type="term" value="P:formation of cytoplasmic translation initiation complex"/>
    <property type="evidence" value="ECO:0007669"/>
    <property type="project" value="UniProtKB-UniRule"/>
</dbReference>
<keyword evidence="2 7" id="KW-0396">Initiation factor</keyword>
<comment type="subcellular location">
    <subcellularLocation>
        <location evidence="7">Cytoplasm</location>
    </subcellularLocation>
</comment>
<proteinExistence type="inferred from homology"/>
<evidence type="ECO:0000256" key="4">
    <source>
        <dbReference type="ARBA" id="ARBA00022737"/>
    </source>
</evidence>
<dbReference type="GO" id="GO:0071541">
    <property type="term" value="C:eukaryotic translation initiation factor 3 complex, eIF3m"/>
    <property type="evidence" value="ECO:0007669"/>
    <property type="project" value="TreeGrafter"/>
</dbReference>
<dbReference type="Gene3D" id="2.130.10.10">
    <property type="entry name" value="YVTN repeat-like/Quinoprotein amine dehydrogenase"/>
    <property type="match status" value="1"/>
</dbReference>
<dbReference type="STRING" id="401625.A0A0P1BLI3"/>
<evidence type="ECO:0000256" key="7">
    <source>
        <dbReference type="HAMAP-Rule" id="MF_03008"/>
    </source>
</evidence>
<organism evidence="10 11">
    <name type="scientific">Ceraceosorus bombacis</name>
    <dbReference type="NCBI Taxonomy" id="401625"/>
    <lineage>
        <taxon>Eukaryota</taxon>
        <taxon>Fungi</taxon>
        <taxon>Dikarya</taxon>
        <taxon>Basidiomycota</taxon>
        <taxon>Ustilaginomycotina</taxon>
        <taxon>Exobasidiomycetes</taxon>
        <taxon>Ceraceosorales</taxon>
        <taxon>Ceraceosoraceae</taxon>
        <taxon>Ceraceosorus</taxon>
    </lineage>
</organism>
<dbReference type="GO" id="GO:0003723">
    <property type="term" value="F:RNA binding"/>
    <property type="evidence" value="ECO:0007669"/>
    <property type="project" value="TreeGrafter"/>
</dbReference>
<evidence type="ECO:0000256" key="8">
    <source>
        <dbReference type="PROSITE-ProRule" id="PRU00221"/>
    </source>
</evidence>
<dbReference type="GO" id="GO:0033290">
    <property type="term" value="C:eukaryotic 48S preinitiation complex"/>
    <property type="evidence" value="ECO:0007669"/>
    <property type="project" value="UniProtKB-UniRule"/>
</dbReference>
<dbReference type="InterPro" id="IPR036322">
    <property type="entry name" value="WD40_repeat_dom_sf"/>
</dbReference>
<evidence type="ECO:0000256" key="1">
    <source>
        <dbReference type="ARBA" id="ARBA00022490"/>
    </source>
</evidence>
<comment type="similarity">
    <text evidence="6">Belongs to the WD repeat STRAP family.</text>
</comment>
<evidence type="ECO:0000256" key="2">
    <source>
        <dbReference type="ARBA" id="ARBA00022540"/>
    </source>
</evidence>
<comment type="function">
    <text evidence="7">Component of the eukaryotic translation initiation factor 3 (eIF-3) complex, which is involved in protein synthesis of a specialized repertoire of mRNAs and, together with other initiation factors, stimulates binding of mRNA and methionyl-tRNAi to the 40S ribosome. The eIF-3 complex specifically targets and initiates translation of a subset of mRNAs involved in cell proliferation.</text>
</comment>
<feature type="region of interest" description="Disordered" evidence="9">
    <location>
        <begin position="42"/>
        <end position="66"/>
    </location>
</feature>
<dbReference type="SUPFAM" id="SSF50978">
    <property type="entry name" value="WD40 repeat-like"/>
    <property type="match status" value="1"/>
</dbReference>
<reference evidence="10 11" key="1">
    <citation type="submission" date="2014-09" db="EMBL/GenBank/DDBJ databases">
        <authorList>
            <person name="Magalhaes I.L.F."/>
            <person name="Oliveira U."/>
            <person name="Santos F.R."/>
            <person name="Vidigal T.H.D.A."/>
            <person name="Brescovit A.D."/>
            <person name="Santos A.J."/>
        </authorList>
    </citation>
    <scope>NUCLEOTIDE SEQUENCE [LARGE SCALE GENOMIC DNA]</scope>
</reference>
<gene>
    <name evidence="7" type="primary">TIF34</name>
</gene>
<dbReference type="Pfam" id="PF24805">
    <property type="entry name" value="EIF3I"/>
    <property type="match status" value="1"/>
</dbReference>
<dbReference type="InterPro" id="IPR027525">
    <property type="entry name" value="eIF3i"/>
</dbReference>
<dbReference type="OrthoDB" id="24966at2759"/>
<evidence type="ECO:0000313" key="10">
    <source>
        <dbReference type="EMBL" id="CEH16817.1"/>
    </source>
</evidence>
<dbReference type="Proteomes" id="UP000054845">
    <property type="component" value="Unassembled WGS sequence"/>
</dbReference>
<dbReference type="GO" id="GO:0003743">
    <property type="term" value="F:translation initiation factor activity"/>
    <property type="evidence" value="ECO:0007669"/>
    <property type="project" value="UniProtKB-UniRule"/>
</dbReference>
<dbReference type="AlphaFoldDB" id="A0A0P1BLI3"/>
<dbReference type="EMBL" id="CCYA01000391">
    <property type="protein sequence ID" value="CEH16817.1"/>
    <property type="molecule type" value="Genomic_DNA"/>
</dbReference>
<evidence type="ECO:0000256" key="6">
    <source>
        <dbReference type="ARBA" id="ARBA00038394"/>
    </source>
</evidence>
<dbReference type="SMART" id="SM00320">
    <property type="entry name" value="WD40"/>
    <property type="match status" value="7"/>
</dbReference>
<dbReference type="PROSITE" id="PS50082">
    <property type="entry name" value="WD_REPEATS_2"/>
    <property type="match status" value="1"/>
</dbReference>